<evidence type="ECO:0000313" key="11">
    <source>
        <dbReference type="EMBL" id="HIR62735.1"/>
    </source>
</evidence>
<dbReference type="Gene3D" id="3.40.50.720">
    <property type="entry name" value="NAD(P)-binding Rossmann-like Domain"/>
    <property type="match status" value="1"/>
</dbReference>
<feature type="domain" description="NAD(P)-binding" evidence="10">
    <location>
        <begin position="8"/>
        <end position="334"/>
    </location>
</feature>
<dbReference type="Gene3D" id="3.90.25.10">
    <property type="entry name" value="UDP-galactose 4-epimerase, domain 1"/>
    <property type="match status" value="1"/>
</dbReference>
<evidence type="ECO:0000313" key="12">
    <source>
        <dbReference type="Proteomes" id="UP000886744"/>
    </source>
</evidence>
<evidence type="ECO:0000256" key="1">
    <source>
        <dbReference type="ARBA" id="ARBA00000083"/>
    </source>
</evidence>
<keyword evidence="8 9" id="KW-0413">Isomerase</keyword>
<dbReference type="AlphaFoldDB" id="A0A9D1E109"/>
<name>A0A9D1E109_9BACT</name>
<comment type="cofactor">
    <cofactor evidence="2 9">
        <name>NAD(+)</name>
        <dbReference type="ChEBI" id="CHEBI:57540"/>
    </cofactor>
</comment>
<comment type="pathway">
    <text evidence="3 9">Carbohydrate metabolism; galactose metabolism.</text>
</comment>
<reference evidence="11" key="2">
    <citation type="journal article" date="2021" name="PeerJ">
        <title>Extensive microbial diversity within the chicken gut microbiome revealed by metagenomics and culture.</title>
        <authorList>
            <person name="Gilroy R."/>
            <person name="Ravi A."/>
            <person name="Getino M."/>
            <person name="Pursley I."/>
            <person name="Horton D.L."/>
            <person name="Alikhan N.F."/>
            <person name="Baker D."/>
            <person name="Gharbi K."/>
            <person name="Hall N."/>
            <person name="Watson M."/>
            <person name="Adriaenssens E.M."/>
            <person name="Foster-Nyarko E."/>
            <person name="Jarju S."/>
            <person name="Secka A."/>
            <person name="Antonio M."/>
            <person name="Oren A."/>
            <person name="Chaudhuri R.R."/>
            <person name="La Ragione R."/>
            <person name="Hildebrand F."/>
            <person name="Pallen M.J."/>
        </authorList>
    </citation>
    <scope>NUCLEOTIDE SEQUENCE</scope>
    <source>
        <strain evidence="11">ChiHjej13B12-12457</strain>
    </source>
</reference>
<dbReference type="InterPro" id="IPR005886">
    <property type="entry name" value="UDP_G4E"/>
</dbReference>
<keyword evidence="7 9" id="KW-0520">NAD</keyword>
<evidence type="ECO:0000256" key="9">
    <source>
        <dbReference type="RuleBase" id="RU366046"/>
    </source>
</evidence>
<evidence type="ECO:0000256" key="6">
    <source>
        <dbReference type="ARBA" id="ARBA00018569"/>
    </source>
</evidence>
<dbReference type="Proteomes" id="UP000886744">
    <property type="component" value="Unassembled WGS sequence"/>
</dbReference>
<reference evidence="11" key="1">
    <citation type="submission" date="2020-10" db="EMBL/GenBank/DDBJ databases">
        <authorList>
            <person name="Gilroy R."/>
        </authorList>
    </citation>
    <scope>NUCLEOTIDE SEQUENCE</scope>
    <source>
        <strain evidence="11">ChiHjej13B12-12457</strain>
    </source>
</reference>
<evidence type="ECO:0000259" key="10">
    <source>
        <dbReference type="Pfam" id="PF16363"/>
    </source>
</evidence>
<gene>
    <name evidence="11" type="primary">galE</name>
    <name evidence="11" type="ORF">IAC94_04345</name>
</gene>
<dbReference type="InterPro" id="IPR036291">
    <property type="entry name" value="NAD(P)-bd_dom_sf"/>
</dbReference>
<dbReference type="NCBIfam" id="TIGR01179">
    <property type="entry name" value="galE"/>
    <property type="match status" value="1"/>
</dbReference>
<evidence type="ECO:0000256" key="4">
    <source>
        <dbReference type="ARBA" id="ARBA00007637"/>
    </source>
</evidence>
<evidence type="ECO:0000256" key="7">
    <source>
        <dbReference type="ARBA" id="ARBA00023027"/>
    </source>
</evidence>
<dbReference type="PANTHER" id="PTHR43725:SF47">
    <property type="entry name" value="UDP-GLUCOSE 4-EPIMERASE"/>
    <property type="match status" value="1"/>
</dbReference>
<organism evidence="11 12">
    <name type="scientific">Candidatus Coprenecus avistercoris</name>
    <dbReference type="NCBI Taxonomy" id="2840730"/>
    <lineage>
        <taxon>Bacteria</taxon>
        <taxon>Pseudomonadati</taxon>
        <taxon>Bacteroidota</taxon>
        <taxon>Bacteroidia</taxon>
        <taxon>Bacteroidales</taxon>
        <taxon>Rikenellaceae</taxon>
        <taxon>Rikenellaceae incertae sedis</taxon>
        <taxon>Candidatus Coprenecus</taxon>
    </lineage>
</organism>
<evidence type="ECO:0000256" key="3">
    <source>
        <dbReference type="ARBA" id="ARBA00004947"/>
    </source>
</evidence>
<protein>
    <recommendedName>
        <fullName evidence="6 9">UDP-glucose 4-epimerase</fullName>
        <ecNumber evidence="5 9">5.1.3.2</ecNumber>
    </recommendedName>
</protein>
<proteinExistence type="inferred from homology"/>
<keyword evidence="9" id="KW-0119">Carbohydrate metabolism</keyword>
<dbReference type="EMBL" id="DVHI01000057">
    <property type="protein sequence ID" value="HIR62735.1"/>
    <property type="molecule type" value="Genomic_DNA"/>
</dbReference>
<sequence length="347" mass="38052">MNNKGRVLVTGAAGYIGSHTVVELVNAGYEVVGVDNFSNSSPDMLKGIEQITGKPFPFMELDCSDKAQFAQVFEKYPDITAAIHFAAHKAVGESVQQPLKYFENNLRSLLYLIELSTCDGRQRGIVFSSSCTVYGEPDPENLPISESAPVKPATSPYGRTKQMCEEILRDCVTAYPSLKVTALRYFNPIGAHPSALIGEMPIGVPQNLVPYITQTAAGIRKELKIFGNDYPTPDGTCIRDYIYVVDLAKAHVAAVDRMLGVADSDRYEIFNLGTGTGLSVLELVNHFISATGVNLPYSFAPRRAGDIIKVWADPKKANEVLGWKADTPVDDVLRSAWKWEKKVRGIN</sequence>
<dbReference type="GO" id="GO:0003978">
    <property type="term" value="F:UDP-glucose 4-epimerase activity"/>
    <property type="evidence" value="ECO:0007669"/>
    <property type="project" value="UniProtKB-UniRule"/>
</dbReference>
<evidence type="ECO:0000256" key="5">
    <source>
        <dbReference type="ARBA" id="ARBA00013189"/>
    </source>
</evidence>
<dbReference type="InterPro" id="IPR016040">
    <property type="entry name" value="NAD(P)-bd_dom"/>
</dbReference>
<accession>A0A9D1E109</accession>
<comment type="similarity">
    <text evidence="4 9">Belongs to the NAD(P)-dependent epimerase/dehydratase family.</text>
</comment>
<dbReference type="PRINTS" id="PR01713">
    <property type="entry name" value="NUCEPIMERASE"/>
</dbReference>
<comment type="catalytic activity">
    <reaction evidence="1 9">
        <text>UDP-alpha-D-glucose = UDP-alpha-D-galactose</text>
        <dbReference type="Rhea" id="RHEA:22168"/>
        <dbReference type="ChEBI" id="CHEBI:58885"/>
        <dbReference type="ChEBI" id="CHEBI:66914"/>
        <dbReference type="EC" id="5.1.3.2"/>
    </reaction>
</comment>
<dbReference type="CDD" id="cd05247">
    <property type="entry name" value="UDP_G4E_1_SDR_e"/>
    <property type="match status" value="1"/>
</dbReference>
<dbReference type="SUPFAM" id="SSF51735">
    <property type="entry name" value="NAD(P)-binding Rossmann-fold domains"/>
    <property type="match status" value="1"/>
</dbReference>
<evidence type="ECO:0000256" key="8">
    <source>
        <dbReference type="ARBA" id="ARBA00023235"/>
    </source>
</evidence>
<dbReference type="EC" id="5.1.3.2" evidence="5 9"/>
<dbReference type="GO" id="GO:0006012">
    <property type="term" value="P:galactose metabolic process"/>
    <property type="evidence" value="ECO:0007669"/>
    <property type="project" value="UniProtKB-KW"/>
</dbReference>
<dbReference type="GO" id="GO:0005829">
    <property type="term" value="C:cytosol"/>
    <property type="evidence" value="ECO:0007669"/>
    <property type="project" value="TreeGrafter"/>
</dbReference>
<evidence type="ECO:0000256" key="2">
    <source>
        <dbReference type="ARBA" id="ARBA00001911"/>
    </source>
</evidence>
<dbReference type="Pfam" id="PF16363">
    <property type="entry name" value="GDP_Man_Dehyd"/>
    <property type="match status" value="1"/>
</dbReference>
<comment type="caution">
    <text evidence="11">The sequence shown here is derived from an EMBL/GenBank/DDBJ whole genome shotgun (WGS) entry which is preliminary data.</text>
</comment>
<dbReference type="PANTHER" id="PTHR43725">
    <property type="entry name" value="UDP-GLUCOSE 4-EPIMERASE"/>
    <property type="match status" value="1"/>
</dbReference>
<comment type="subunit">
    <text evidence="9">Homodimer.</text>
</comment>